<evidence type="ECO:0000313" key="2">
    <source>
        <dbReference type="EMBL" id="PLX17084.1"/>
    </source>
</evidence>
<name>A0A2N5ZEL9_MUIH1</name>
<comment type="caution">
    <text evidence="2">The sequence shown here is derived from an EMBL/GenBank/DDBJ whole genome shotgun (WGS) entry which is preliminary data.</text>
</comment>
<dbReference type="SUPFAM" id="SSF143447">
    <property type="entry name" value="AMMECR1-like"/>
    <property type="match status" value="1"/>
</dbReference>
<dbReference type="InterPro" id="IPR027485">
    <property type="entry name" value="AMMECR1_N"/>
</dbReference>
<evidence type="ECO:0000313" key="3">
    <source>
        <dbReference type="Proteomes" id="UP000234857"/>
    </source>
</evidence>
<dbReference type="EMBL" id="PKTG01000096">
    <property type="protein sequence ID" value="PLX17084.1"/>
    <property type="molecule type" value="Genomic_DNA"/>
</dbReference>
<reference evidence="2 3" key="1">
    <citation type="submission" date="2017-11" db="EMBL/GenBank/DDBJ databases">
        <title>Genome-resolved metagenomics identifies genetic mobility, metabolic interactions, and unexpected diversity in perchlorate-reducing communities.</title>
        <authorList>
            <person name="Barnum T.P."/>
            <person name="Figueroa I.A."/>
            <person name="Carlstrom C.I."/>
            <person name="Lucas L.N."/>
            <person name="Engelbrektson A.L."/>
            <person name="Coates J.D."/>
        </authorList>
    </citation>
    <scope>NUCLEOTIDE SEQUENCE [LARGE SCALE GENOMIC DNA]</scope>
    <source>
        <strain evidence="2">BM706</strain>
    </source>
</reference>
<dbReference type="AlphaFoldDB" id="A0A2N5ZEL9"/>
<organism evidence="2 3">
    <name type="scientific">Muiribacterium halophilum</name>
    <dbReference type="NCBI Taxonomy" id="2053465"/>
    <lineage>
        <taxon>Bacteria</taxon>
        <taxon>Candidatus Muiribacteriota</taxon>
        <taxon>Candidatus Muiribacteriia</taxon>
        <taxon>Candidatus Muiribacteriales</taxon>
        <taxon>Candidatus Muiribacteriaceae</taxon>
        <taxon>Candidatus Muiribacterium</taxon>
    </lineage>
</organism>
<dbReference type="InterPro" id="IPR002733">
    <property type="entry name" value="AMMECR1_domain"/>
</dbReference>
<sequence length="176" mass="19967">MKDAAVFLDFTSEVLEFLIKNHRLPETNKKALHDSLIEKKGIFIKLVHKESGKSLGTEGHITADRAVYLNIRDILMQLVKGKDLSGTTHEDYQIVLSFPSPIKSCKDTTTVKLGEQGVFFRYMELFSTVLPQEPKENGWDLAETLDVLIKRAGLNPTLFDWDNALFFTFTTDKITS</sequence>
<dbReference type="Pfam" id="PF01871">
    <property type="entry name" value="AMMECR1"/>
    <property type="match status" value="1"/>
</dbReference>
<dbReference type="InterPro" id="IPR036071">
    <property type="entry name" value="AMMECR1_dom_sf"/>
</dbReference>
<dbReference type="PROSITE" id="PS51112">
    <property type="entry name" value="AMMECR1"/>
    <property type="match status" value="1"/>
</dbReference>
<feature type="domain" description="AMMECR1" evidence="1">
    <location>
        <begin position="1"/>
        <end position="176"/>
    </location>
</feature>
<gene>
    <name evidence="2" type="ORF">C0601_08400</name>
</gene>
<protein>
    <recommendedName>
        <fullName evidence="1">AMMECR1 domain-containing protein</fullName>
    </recommendedName>
</protein>
<accession>A0A2N5ZEL9</accession>
<dbReference type="Proteomes" id="UP000234857">
    <property type="component" value="Unassembled WGS sequence"/>
</dbReference>
<dbReference type="Gene3D" id="3.30.700.20">
    <property type="entry name" value="Hypothetical protein ph0010, domain 1"/>
    <property type="match status" value="1"/>
</dbReference>
<evidence type="ECO:0000259" key="1">
    <source>
        <dbReference type="PROSITE" id="PS51112"/>
    </source>
</evidence>
<proteinExistence type="predicted"/>
<dbReference type="Gene3D" id="3.30.1490.150">
    <property type="entry name" value="Hypothetical protein ph0010, domain 2"/>
    <property type="match status" value="1"/>
</dbReference>